<dbReference type="InterPro" id="IPR001375">
    <property type="entry name" value="Peptidase_S9_cat"/>
</dbReference>
<dbReference type="FunFam" id="3.40.50.1820:FF:000003">
    <property type="entry name" value="Dipeptidyl peptidase 4"/>
    <property type="match status" value="1"/>
</dbReference>
<evidence type="ECO:0000259" key="7">
    <source>
        <dbReference type="Pfam" id="PF00930"/>
    </source>
</evidence>
<dbReference type="InterPro" id="IPR011765">
    <property type="entry name" value="Pept_M16_N"/>
</dbReference>
<keyword evidence="4" id="KW-0472">Membrane</keyword>
<feature type="domain" description="Peptidase S9 prolyl oligopeptidase catalytic" evidence="5">
    <location>
        <begin position="569"/>
        <end position="742"/>
    </location>
</feature>
<feature type="domain" description="Dipeptidylpeptidase IV N-terminal" evidence="7">
    <location>
        <begin position="116"/>
        <end position="486"/>
    </location>
</feature>
<dbReference type="PANTHER" id="PTHR43016:SF16">
    <property type="entry name" value="METALLOPROTEASE, PUTATIVE (AFU_ORTHOLOGUE AFUA_4G07610)-RELATED"/>
    <property type="match status" value="1"/>
</dbReference>
<dbReference type="FunFam" id="3.30.830.10:FF:000015">
    <property type="entry name" value="Putative zinc metalloprotease"/>
    <property type="match status" value="1"/>
</dbReference>
<dbReference type="Pfam" id="PF00675">
    <property type="entry name" value="Peptidase_M16"/>
    <property type="match status" value="1"/>
</dbReference>
<dbReference type="EMBL" id="QDEB01051582">
    <property type="protein sequence ID" value="RZC37564.1"/>
    <property type="molecule type" value="Genomic_DNA"/>
</dbReference>
<evidence type="ECO:0000313" key="10">
    <source>
        <dbReference type="Proteomes" id="UP000292052"/>
    </source>
</evidence>
<keyword evidence="10" id="KW-1185">Reference proteome</keyword>
<dbReference type="Pfam" id="PF00930">
    <property type="entry name" value="DPPIV_N"/>
    <property type="match status" value="1"/>
</dbReference>
<evidence type="ECO:0000256" key="4">
    <source>
        <dbReference type="SAM" id="Phobius"/>
    </source>
</evidence>
<dbReference type="GO" id="GO:0006508">
    <property type="term" value="P:proteolysis"/>
    <property type="evidence" value="ECO:0007669"/>
    <property type="project" value="InterPro"/>
</dbReference>
<evidence type="ECO:0000256" key="1">
    <source>
        <dbReference type="ARBA" id="ARBA00010036"/>
    </source>
</evidence>
<dbReference type="InterPro" id="IPR002469">
    <property type="entry name" value="Peptidase_S9B_N"/>
</dbReference>
<gene>
    <name evidence="9" type="ORF">BDFB_007434</name>
</gene>
<evidence type="ECO:0000259" key="8">
    <source>
        <dbReference type="Pfam" id="PF05193"/>
    </source>
</evidence>
<comment type="caution">
    <text evidence="9">The sequence shown here is derived from an EMBL/GenBank/DDBJ whole genome shotgun (WGS) entry which is preliminary data.</text>
</comment>
<dbReference type="Proteomes" id="UP000292052">
    <property type="component" value="Unassembled WGS sequence"/>
</dbReference>
<evidence type="ECO:0000256" key="2">
    <source>
        <dbReference type="ARBA" id="ARBA00023180"/>
    </source>
</evidence>
<dbReference type="Pfam" id="PF00326">
    <property type="entry name" value="Peptidase_S9"/>
    <property type="match status" value="1"/>
</dbReference>
<dbReference type="Gene3D" id="3.40.50.1820">
    <property type="entry name" value="alpha/beta hydrolase"/>
    <property type="match status" value="1"/>
</dbReference>
<dbReference type="GO" id="GO:0008236">
    <property type="term" value="F:serine-type peptidase activity"/>
    <property type="evidence" value="ECO:0007669"/>
    <property type="project" value="InterPro"/>
</dbReference>
<accession>A0A482VXR4</accession>
<dbReference type="SUPFAM" id="SSF63411">
    <property type="entry name" value="LuxS/MPP-like metallohydrolase"/>
    <property type="match status" value="4"/>
</dbReference>
<feature type="transmembrane region" description="Helical" evidence="4">
    <location>
        <begin position="14"/>
        <end position="36"/>
    </location>
</feature>
<organism evidence="9 10">
    <name type="scientific">Asbolus verrucosus</name>
    <name type="common">Desert ironclad beetle</name>
    <dbReference type="NCBI Taxonomy" id="1661398"/>
    <lineage>
        <taxon>Eukaryota</taxon>
        <taxon>Metazoa</taxon>
        <taxon>Ecdysozoa</taxon>
        <taxon>Arthropoda</taxon>
        <taxon>Hexapoda</taxon>
        <taxon>Insecta</taxon>
        <taxon>Pterygota</taxon>
        <taxon>Neoptera</taxon>
        <taxon>Endopterygota</taxon>
        <taxon>Coleoptera</taxon>
        <taxon>Polyphaga</taxon>
        <taxon>Cucujiformia</taxon>
        <taxon>Tenebrionidae</taxon>
        <taxon>Pimeliinae</taxon>
        <taxon>Asbolus</taxon>
    </lineage>
</organism>
<dbReference type="InterPro" id="IPR029058">
    <property type="entry name" value="AB_hydrolase_fold"/>
</dbReference>
<sequence>DLIMTKGNKRKKRTWIVAGVVCAIVVALVVAAIVLLTKGNENAKKPENPEAAALSLEDILHGKVNPNPFNATWVSDKELLYTDFNGNLVLHNLETNSPKILIPANESFIGGEFTISADRNYLMIAHTFQKIYRYSHMARYTIVNLKTEERVKLGVGGNLDLLLVVWAPVGNALAFVYENNIYYKESVTSNTSVPITKDNGYIYNGIPDWVYEEEVFSSNKALWFSPDGTKLAFAKFDDRETPIMVLPIYGEPGSLIFQYPRAQVIKYPKVGTRNPLATLHYVDLSNVTAVKKLPAPSDLLSQNQRAILTTVAWATDDTVCAIWMNRVQNNASIVTYTTTESPTMEIISNLYQPDGWLELFTSPLFSKNGSHLVLILSQDQDNDLGSYRHIVMMSRQANSLKQALTKGTFVVTQILGWNHDRDEIFYLANTDLDPAVQHLYSVSVETKQTKCLSCGSKNNECLYNIAEFSTDSSHYVLNCAGPNVPTVAIHSLDRKIMDWDQNEELQKLTANKRIPKAHRMTFEVEGGFKAQVLLRLPPDLDTSGNTKYPMLVNVYAGPDSFQVVEKFNLDWGSYLAANKSIIYATIDGRGSGLKGDKMLFASYRHIGTVEIEDQINVTRRIQESLPYVDSSRTAIWGWSYGGYASGMILADDKEGTFKCGISVAPVTDWKLYDSIYTERFMGLPTIEDNYQGYNKANLLLKYEGLRDKQYFLIHGTYDDNVHYQQSMLWAKVLEQNDILFRQLAPDDFKTVLLPLSRFKPYYEGKLIDNPKIRLDRSKIASIGIQAYGGVYLPTKQSGVAKIRINSHITSKMPPVDKTPHVSTGAFELVNCLHAYHKVPVFEYRSRDTGLTVIVAEVEGPVVNGFFCLATEAFDDDGLPHTLEHLIFLGSEQYPYKGVLDLLANRCLASGTNAWTDTDHTCYTMETAGSEGFLALMPIFLEHILYPVLSEEGFITEVHHITPQGDDAGVVYCEMQGRENTAESRLHVNLARAMYPGHCGYSSETGGIMKNLRESTDNFKVREYHRQFYRPENLKVIITGQIKHDEIFKALESLEQKILAKGNCEQFQRPWQNPVPPLPESRDLVIKYPTDEESNGVFCIGWRGPSAVTEQYTLAAVCIFLKYLTEFSTYTLPKEFIEIEDPYASNISFNFLENSESCIYIMFEDVPLNKLPEVKPKLQDLLKTITEEEDINMDRIKSIIKRNKLEHLSNIENNPHNALAFIVIGYILYGNNKKDFEQRLDPLSDLSKLLKEPKSFWVALMKKYFVDNKYVAVQCIPSKDEHNRMAEEEADRVKKQIDLLGEDGLNVKGKLLEDAVKFNSRDPPSDMLTSLPIPSLKSINFHDITRYRTDLDQRQQIDLSKTSVYTCFDHIKSEFIYMYALLDSSSVPPELRIYLPLMLESLFESPIRKNGKLIPYEDVIEELNNDTVSFSASVGLGTKSRLFKCGPYSHTVSIMLQVEVAKYEKGVEWLRDILYNTVFAVDRLKIISAKMNNAVAQAKRSGRDIVAYAMRGLRFVENSNIYNNGILVQNKFLSEITETLSCERSVEVLETCERIWKVLTEPKNTVLHFIGNLDSIPNAVGPLNTFLPSGIDSHQQPLHVTSDLELLKPPKLEPLQGCIIGMGCLESSFFHQTVESICSYEDPDLPALMLYLQYLIQAEGPMWRQIRGKGYAYGYTMMVKPHEGLLYLVFSRATNVVGAYMEAKEIILNQIKNAEWDNNLIDSARSSLIFELIEKEKTIGSVIGLSVISYFQQVDFKHNRVGEKYLSTLFDPKRIKTAIVSVPAKAEQIMEAFKSVNIDLTVFPSLEESFLK</sequence>
<dbReference type="OrthoDB" id="4953at2759"/>
<evidence type="ECO:0000313" key="9">
    <source>
        <dbReference type="EMBL" id="RZC37564.1"/>
    </source>
</evidence>
<keyword evidence="4" id="KW-0812">Transmembrane</keyword>
<feature type="domain" description="Peptidase M16 N-terminal" evidence="6">
    <location>
        <begin position="874"/>
        <end position="955"/>
    </location>
</feature>
<keyword evidence="2" id="KW-0325">Glycoprotein</keyword>
<evidence type="ECO:0000256" key="3">
    <source>
        <dbReference type="ARBA" id="ARBA00072929"/>
    </source>
</evidence>
<dbReference type="GO" id="GO:0046872">
    <property type="term" value="F:metal ion binding"/>
    <property type="evidence" value="ECO:0007669"/>
    <property type="project" value="InterPro"/>
</dbReference>
<dbReference type="Gene3D" id="3.30.830.10">
    <property type="entry name" value="Metalloenzyme, LuxS/M16 peptidase-like"/>
    <property type="match status" value="4"/>
</dbReference>
<protein>
    <recommendedName>
        <fullName evidence="3">Venom dipeptidyl peptidase 4</fullName>
    </recommendedName>
</protein>
<evidence type="ECO:0000259" key="6">
    <source>
        <dbReference type="Pfam" id="PF00675"/>
    </source>
</evidence>
<proteinExistence type="inferred from homology"/>
<reference evidence="9 10" key="1">
    <citation type="submission" date="2017-03" db="EMBL/GenBank/DDBJ databases">
        <title>Genome of the blue death feigning beetle - Asbolus verrucosus.</title>
        <authorList>
            <person name="Rider S.D."/>
        </authorList>
    </citation>
    <scope>NUCLEOTIDE SEQUENCE [LARGE SCALE GENOMIC DNA]</scope>
    <source>
        <strain evidence="9">Butters</strain>
        <tissue evidence="9">Head and leg muscle</tissue>
    </source>
</reference>
<comment type="similarity">
    <text evidence="1">Belongs to the peptidase S9B family. DPPIV subfamily.</text>
</comment>
<dbReference type="InterPro" id="IPR011249">
    <property type="entry name" value="Metalloenz_LuxS/M16"/>
</dbReference>
<feature type="domain" description="Peptidase M16 C-terminal" evidence="8">
    <location>
        <begin position="1019"/>
        <end position="1196"/>
    </location>
</feature>
<name>A0A482VXR4_ASBVE</name>
<dbReference type="SUPFAM" id="SSF82171">
    <property type="entry name" value="DPP6 N-terminal domain-like"/>
    <property type="match status" value="1"/>
</dbReference>
<dbReference type="FunFam" id="3.30.830.10:FF:000031">
    <property type="entry name" value="Putative zinc metalloprotease"/>
    <property type="match status" value="1"/>
</dbReference>
<feature type="non-terminal residue" evidence="9">
    <location>
        <position position="1"/>
    </location>
</feature>
<dbReference type="SUPFAM" id="SSF53474">
    <property type="entry name" value="alpha/beta-Hydrolases"/>
    <property type="match status" value="1"/>
</dbReference>
<dbReference type="Gene3D" id="2.140.10.30">
    <property type="entry name" value="Dipeptidylpeptidase IV, N-terminal domain"/>
    <property type="match status" value="1"/>
</dbReference>
<dbReference type="STRING" id="1661398.A0A482VXR4"/>
<evidence type="ECO:0000259" key="5">
    <source>
        <dbReference type="Pfam" id="PF00326"/>
    </source>
</evidence>
<keyword evidence="4" id="KW-1133">Transmembrane helix</keyword>
<dbReference type="PANTHER" id="PTHR43016">
    <property type="entry name" value="PRESEQUENCE PROTEASE"/>
    <property type="match status" value="1"/>
</dbReference>
<dbReference type="InterPro" id="IPR007863">
    <property type="entry name" value="Peptidase_M16_C"/>
</dbReference>
<dbReference type="Pfam" id="PF05193">
    <property type="entry name" value="Peptidase_M16_C"/>
    <property type="match status" value="1"/>
</dbReference>